<dbReference type="PROSITE" id="PS51257">
    <property type="entry name" value="PROKAR_LIPOPROTEIN"/>
    <property type="match status" value="1"/>
</dbReference>
<feature type="chain" id="PRO_5005504204" description="Carboxypeptidase regulatory-like domain-containing protein" evidence="1">
    <location>
        <begin position="26"/>
        <end position="915"/>
    </location>
</feature>
<dbReference type="RefSeq" id="WP_141656128.1">
    <property type="nucleotide sequence ID" value="NZ_CYHB01000004.1"/>
</dbReference>
<proteinExistence type="predicted"/>
<gene>
    <name evidence="2" type="ORF">Ga0061064_1526</name>
</gene>
<reference evidence="3" key="1">
    <citation type="submission" date="2015-08" db="EMBL/GenBank/DDBJ databases">
        <authorList>
            <person name="Varghese N."/>
        </authorList>
    </citation>
    <scope>NUCLEOTIDE SEQUENCE [LARGE SCALE GENOMIC DNA]</scope>
    <source>
        <strain evidence="3">DSM 27808</strain>
    </source>
</reference>
<feature type="signal peptide" evidence="1">
    <location>
        <begin position="1"/>
        <end position="25"/>
    </location>
</feature>
<dbReference type="Gene3D" id="2.60.40.10">
    <property type="entry name" value="Immunoglobulins"/>
    <property type="match status" value="1"/>
</dbReference>
<dbReference type="Gene3D" id="2.60.40.3440">
    <property type="match status" value="1"/>
</dbReference>
<organism evidence="2 3">
    <name type="scientific">Pseudidiomarina woesei</name>
    <dbReference type="NCBI Taxonomy" id="1381080"/>
    <lineage>
        <taxon>Bacteria</taxon>
        <taxon>Pseudomonadati</taxon>
        <taxon>Pseudomonadota</taxon>
        <taxon>Gammaproteobacteria</taxon>
        <taxon>Alteromonadales</taxon>
        <taxon>Idiomarinaceae</taxon>
        <taxon>Pseudidiomarina</taxon>
    </lineage>
</organism>
<dbReference type="Pfam" id="PF17963">
    <property type="entry name" value="Big_9"/>
    <property type="match status" value="1"/>
</dbReference>
<evidence type="ECO:0000313" key="2">
    <source>
        <dbReference type="EMBL" id="CUA86579.1"/>
    </source>
</evidence>
<dbReference type="EMBL" id="CYHB01000004">
    <property type="protein sequence ID" value="CUA86579.1"/>
    <property type="molecule type" value="Genomic_DNA"/>
</dbReference>
<accession>A0A0K6H6Y7</accession>
<protein>
    <recommendedName>
        <fullName evidence="4">Carboxypeptidase regulatory-like domain-containing protein</fullName>
    </recommendedName>
</protein>
<evidence type="ECO:0008006" key="4">
    <source>
        <dbReference type="Google" id="ProtNLM"/>
    </source>
</evidence>
<dbReference type="Proteomes" id="UP000182598">
    <property type="component" value="Unassembled WGS sequence"/>
</dbReference>
<dbReference type="OrthoDB" id="5242130at2"/>
<dbReference type="AlphaFoldDB" id="A0A0K6H6Y7"/>
<keyword evidence="3" id="KW-1185">Reference proteome</keyword>
<keyword evidence="1" id="KW-0732">Signal</keyword>
<name>A0A0K6H6Y7_9GAMM</name>
<evidence type="ECO:0000313" key="3">
    <source>
        <dbReference type="Proteomes" id="UP000182598"/>
    </source>
</evidence>
<evidence type="ECO:0000256" key="1">
    <source>
        <dbReference type="SAM" id="SignalP"/>
    </source>
</evidence>
<dbReference type="InterPro" id="IPR013783">
    <property type="entry name" value="Ig-like_fold"/>
</dbReference>
<sequence length="915" mass="98793">MFKRTKTMLALMGAGLLFGCGSDNDDPTPPPPPPPPPAATYELSGTVTGLDGSLTLAAGDEEQTVTADGTVTFDTEFESGDEVTVSITEAPDLQSCEITSDTTFTFDDADISDLAVTCTDLVLYSAVDDTAASTGGEISIDVLANDTSEYATTFTLVSVTEPTNGAAVISDTTITYTPDDGFAGTDTFMYTGTDGAQEDTATVTVTVTQTVTIAGRVTDGPIANATVTVSMNGQTYTATADANGDYQLELPVVDSNNGERPRLTAQGADTQSHVRLSSRLPSAGSMLNAAGEDGTLVRAESGQVQVTQLTTAENLQLERIASASGGEISDDNIQELMTEYDNELALEMAAAIKLLVDDPNYQLPEGYESIEEFIADEEAYNTMVDEAEASGDLERALEETINDPEVAGPPPGTGLEDYYGAYVVNNIGSRYTGRWAPSSVYLSADGMRVGTTSGSNTATPVPLVELEDGSWEAATSSTSDYNINFFSLVNIWGVQMEASVAVALEAAMNETQWPFPIENANDVIKVISSNENSLVLNRGYERRFLAYTFTWEGVEYTIPEQMLEPADYVQTWLPKASLMSGIAIEVPNNSQWVVPQIFDYYADINPEYQWGEDFWYDSQLVTMTQTTATTGTYTNDLTGATGTWSLSEDGTALTLITEIDEGNAEITLWYSRKDQHVAEFLAQIDYIDEGEAIDVITIERGGMISDELAIESLIHADDEMNLALVNMQADDWGDNGPIYGGDIGWLYGWHLAASGDLQFLVAYCDDPDYFDDYLCSVEGTYWHQSNEGEGEIWVTTDDFLHLVRPQRTSAPECTGEIACGGRFVSPISYNASTGIMTILEMELVGDGSPADIYQLSDGVVEGGVYQWIAPRINYWTSIPFNGTGPGNGPGVTNLESPIKKYNKVLKWSDELGVKH</sequence>